<dbReference type="Proteomes" id="UP000642468">
    <property type="component" value="Unassembled WGS sequence"/>
</dbReference>
<evidence type="ECO:0000256" key="1">
    <source>
        <dbReference type="SAM" id="Phobius"/>
    </source>
</evidence>
<reference evidence="2 3" key="1">
    <citation type="submission" date="2020-09" db="EMBL/GenBank/DDBJ databases">
        <authorList>
            <person name="Kim M.K."/>
        </authorList>
    </citation>
    <scope>NUCLEOTIDE SEQUENCE [LARGE SCALE GENOMIC DNA]</scope>
    <source>
        <strain evidence="2 3">BT646</strain>
    </source>
</reference>
<feature type="transmembrane region" description="Helical" evidence="1">
    <location>
        <begin position="56"/>
        <end position="74"/>
    </location>
</feature>
<keyword evidence="1" id="KW-1133">Transmembrane helix</keyword>
<evidence type="ECO:0008006" key="4">
    <source>
        <dbReference type="Google" id="ProtNLM"/>
    </source>
</evidence>
<proteinExistence type="predicted"/>
<keyword evidence="1" id="KW-0812">Transmembrane</keyword>
<dbReference type="RefSeq" id="WP_190784811.1">
    <property type="nucleotide sequence ID" value="NZ_JACWZZ010000002.1"/>
</dbReference>
<dbReference type="EMBL" id="JACWZZ010000002">
    <property type="protein sequence ID" value="MBD2715852.1"/>
    <property type="molecule type" value="Genomic_DNA"/>
</dbReference>
<feature type="transmembrane region" description="Helical" evidence="1">
    <location>
        <begin position="26"/>
        <end position="44"/>
    </location>
</feature>
<evidence type="ECO:0000313" key="3">
    <source>
        <dbReference type="Proteomes" id="UP000642468"/>
    </source>
</evidence>
<name>A0ABR8JG64_9BACT</name>
<keyword evidence="1" id="KW-0472">Membrane</keyword>
<evidence type="ECO:0000313" key="2">
    <source>
        <dbReference type="EMBL" id="MBD2715852.1"/>
    </source>
</evidence>
<protein>
    <recommendedName>
        <fullName evidence="4">DUF3592 domain-containing protein</fullName>
    </recommendedName>
</protein>
<gene>
    <name evidence="2" type="ORF">IC231_12465</name>
</gene>
<comment type="caution">
    <text evidence="2">The sequence shown here is derived from an EMBL/GenBank/DDBJ whole genome shotgun (WGS) entry which is preliminary data.</text>
</comment>
<accession>A0ABR8JG64</accession>
<organism evidence="2 3">
    <name type="scientific">Hymenobacter duratus</name>
    <dbReference type="NCBI Taxonomy" id="2771356"/>
    <lineage>
        <taxon>Bacteria</taxon>
        <taxon>Pseudomonadati</taxon>
        <taxon>Bacteroidota</taxon>
        <taxon>Cytophagia</taxon>
        <taxon>Cytophagales</taxon>
        <taxon>Hymenobacteraceae</taxon>
        <taxon>Hymenobacter</taxon>
    </lineage>
</organism>
<sequence length="167" mass="18965">MENWQIHSLPGACSTTYKLLYSEADLAFVLICGSVGFVCVMALLWSGWHAHPQKTLFLFLVSAGFFGVIVYFEWQEYQMDQDIRQHIVTAPGTILSVGRSGGKNTLYEGQYCFWYGGYQYYGLVQLPIQNVSSYEQYYTNKQYTILFSKLNPNNSKLDIDCPAGSAE</sequence>
<keyword evidence="3" id="KW-1185">Reference proteome</keyword>